<evidence type="ECO:0000259" key="1">
    <source>
        <dbReference type="Pfam" id="PF01541"/>
    </source>
</evidence>
<organism evidence="2">
    <name type="scientific">Morchella importuna</name>
    <dbReference type="NCBI Taxonomy" id="1174673"/>
    <lineage>
        <taxon>Eukaryota</taxon>
        <taxon>Fungi</taxon>
        <taxon>Dikarya</taxon>
        <taxon>Ascomycota</taxon>
        <taxon>Pezizomycotina</taxon>
        <taxon>Pezizomycetes</taxon>
        <taxon>Pezizales</taxon>
        <taxon>Morchellaceae</taxon>
        <taxon>Morchella</taxon>
    </lineage>
</organism>
<name>A0A650AFI0_9PEZI</name>
<accession>A0A650AFI0</accession>
<geneLocation type="mitochondrion" evidence="2"/>
<gene>
    <name evidence="2" type="primary">orf241</name>
</gene>
<dbReference type="GeneID" id="42905986"/>
<dbReference type="InterPro" id="IPR035901">
    <property type="entry name" value="GIY-YIG_endonuc_sf"/>
</dbReference>
<feature type="domain" description="GIY-YIG" evidence="1">
    <location>
        <begin position="3"/>
        <end position="37"/>
    </location>
</feature>
<keyword evidence="2" id="KW-0496">Mitochondrion</keyword>
<dbReference type="AlphaFoldDB" id="A0A650AFI0"/>
<proteinExistence type="predicted"/>
<sequence length="241" mass="27964">MSKDRENLAHYIGSSTNIKRRYNRHQSNLNSKEARNSQASPKFYNYIRKYGLESLEFGCLLETKDYVVIFSGFDLSPEEISLLKSLTQLDLLITEQYGPPFSFLFIFFKNFKNEKGPPFHIFFKKKNMKRAPPFHFFFKKNEKFLDSYGLSLNISPYVGTRESSLLSAETRNKMSDSHLGKYSTISEEKWAIVRAKAKEAWANEPSNSKRREAVSAHHGIAAPFRGLHLSFGGCFRNLRYR</sequence>
<dbReference type="Pfam" id="PF01541">
    <property type="entry name" value="GIY-YIG"/>
    <property type="match status" value="1"/>
</dbReference>
<dbReference type="InterPro" id="IPR000305">
    <property type="entry name" value="GIY-YIG_endonuc"/>
</dbReference>
<protein>
    <recommendedName>
        <fullName evidence="1">GIY-YIG domain-containing protein</fullName>
    </recommendedName>
</protein>
<dbReference type="Gene3D" id="3.40.1440.10">
    <property type="entry name" value="GIY-YIG endonuclease"/>
    <property type="match status" value="1"/>
</dbReference>
<reference evidence="2" key="1">
    <citation type="submission" date="2019-02" db="EMBL/GenBank/DDBJ databases">
        <title>The largest mitochondrial genome of Morchella importuna (272.2 kb) among fungi reservoir of numerous mitochondrial ORFs, repeatitive sequences and nuclear genome horizontal transfer.</title>
        <authorList>
            <person name="Liu W."/>
            <person name="Bian Y."/>
        </authorList>
    </citation>
    <scope>NUCLEOTIDE SEQUENCE</scope>
</reference>
<dbReference type="RefSeq" id="YP_009722262.1">
    <property type="nucleotide sequence ID" value="NC_045397.1"/>
</dbReference>
<dbReference type="EMBL" id="MK527108">
    <property type="protein sequence ID" value="QGN66664.1"/>
    <property type="molecule type" value="Genomic_DNA"/>
</dbReference>
<evidence type="ECO:0000313" key="2">
    <source>
        <dbReference type="EMBL" id="QGN66664.1"/>
    </source>
</evidence>